<dbReference type="Proteomes" id="UP000655225">
    <property type="component" value="Unassembled WGS sequence"/>
</dbReference>
<dbReference type="Gene3D" id="2.160.20.10">
    <property type="entry name" value="Single-stranded right-handed beta-helix, Pectin lyase-like"/>
    <property type="match status" value="2"/>
</dbReference>
<evidence type="ECO:0000256" key="3">
    <source>
        <dbReference type="ARBA" id="ARBA00013229"/>
    </source>
</evidence>
<evidence type="ECO:0000259" key="7">
    <source>
        <dbReference type="Pfam" id="PF01095"/>
    </source>
</evidence>
<keyword evidence="4" id="KW-0378">Hydrolase</keyword>
<dbReference type="InterPro" id="IPR000070">
    <property type="entry name" value="Pectinesterase_cat"/>
</dbReference>
<gene>
    <name evidence="8" type="ORF">HHK36_026307</name>
</gene>
<evidence type="ECO:0000256" key="6">
    <source>
        <dbReference type="SAM" id="SignalP"/>
    </source>
</evidence>
<name>A0A834YJ74_TETSI</name>
<keyword evidence="9" id="KW-1185">Reference proteome</keyword>
<dbReference type="EC" id="3.1.1.11" evidence="3"/>
<evidence type="ECO:0000313" key="9">
    <source>
        <dbReference type="Proteomes" id="UP000655225"/>
    </source>
</evidence>
<reference evidence="8 9" key="1">
    <citation type="submission" date="2020-04" db="EMBL/GenBank/DDBJ databases">
        <title>Plant Genome Project.</title>
        <authorList>
            <person name="Zhang R.-G."/>
        </authorList>
    </citation>
    <scope>NUCLEOTIDE SEQUENCE [LARGE SCALE GENOMIC DNA]</scope>
    <source>
        <strain evidence="8">YNK0</strain>
        <tissue evidence="8">Leaf</tissue>
    </source>
</reference>
<dbReference type="OrthoDB" id="2019149at2759"/>
<feature type="signal peptide" evidence="6">
    <location>
        <begin position="1"/>
        <end position="22"/>
    </location>
</feature>
<protein>
    <recommendedName>
        <fullName evidence="3">pectinesterase</fullName>
        <ecNumber evidence="3">3.1.1.11</ecNumber>
    </recommendedName>
</protein>
<comment type="similarity">
    <text evidence="2">Belongs to the pectinesterase family.</text>
</comment>
<feature type="domain" description="Pectinesterase catalytic" evidence="7">
    <location>
        <begin position="119"/>
        <end position="237"/>
    </location>
</feature>
<keyword evidence="6" id="KW-0732">Signal</keyword>
<dbReference type="GO" id="GO:0045490">
    <property type="term" value="P:pectin catabolic process"/>
    <property type="evidence" value="ECO:0007669"/>
    <property type="project" value="UniProtKB-UniPathway"/>
</dbReference>
<dbReference type="GO" id="GO:0042545">
    <property type="term" value="P:cell wall modification"/>
    <property type="evidence" value="ECO:0007669"/>
    <property type="project" value="InterPro"/>
</dbReference>
<dbReference type="PANTHER" id="PTHR31321:SF85">
    <property type="entry name" value="PECTINESTERASE CATALYTIC DOMAIN-CONTAINING PROTEIN"/>
    <property type="match status" value="1"/>
</dbReference>
<evidence type="ECO:0000256" key="4">
    <source>
        <dbReference type="ARBA" id="ARBA00022801"/>
    </source>
</evidence>
<evidence type="ECO:0000256" key="1">
    <source>
        <dbReference type="ARBA" id="ARBA00005184"/>
    </source>
</evidence>
<evidence type="ECO:0000256" key="2">
    <source>
        <dbReference type="ARBA" id="ARBA00008891"/>
    </source>
</evidence>
<dbReference type="GO" id="GO:0030599">
    <property type="term" value="F:pectinesterase activity"/>
    <property type="evidence" value="ECO:0007669"/>
    <property type="project" value="UniProtKB-EC"/>
</dbReference>
<dbReference type="AlphaFoldDB" id="A0A834YJ74"/>
<dbReference type="InterPro" id="IPR011050">
    <property type="entry name" value="Pectin_lyase_fold/virulence"/>
</dbReference>
<dbReference type="UniPathway" id="UPA00545">
    <property type="reaction ID" value="UER00823"/>
</dbReference>
<comment type="caution">
    <text evidence="8">The sequence shown here is derived from an EMBL/GenBank/DDBJ whole genome shotgun (WGS) entry which is preliminary data.</text>
</comment>
<organism evidence="8 9">
    <name type="scientific">Tetracentron sinense</name>
    <name type="common">Spur-leaf</name>
    <dbReference type="NCBI Taxonomy" id="13715"/>
    <lineage>
        <taxon>Eukaryota</taxon>
        <taxon>Viridiplantae</taxon>
        <taxon>Streptophyta</taxon>
        <taxon>Embryophyta</taxon>
        <taxon>Tracheophyta</taxon>
        <taxon>Spermatophyta</taxon>
        <taxon>Magnoliopsida</taxon>
        <taxon>Trochodendrales</taxon>
        <taxon>Trochodendraceae</taxon>
        <taxon>Tetracentron</taxon>
    </lineage>
</organism>
<evidence type="ECO:0000313" key="8">
    <source>
        <dbReference type="EMBL" id="KAF8387653.1"/>
    </source>
</evidence>
<dbReference type="EMBL" id="JABCRI010000020">
    <property type="protein sequence ID" value="KAF8387653.1"/>
    <property type="molecule type" value="Genomic_DNA"/>
</dbReference>
<accession>A0A834YJ74</accession>
<dbReference type="InterPro" id="IPR012334">
    <property type="entry name" value="Pectin_lyas_fold"/>
</dbReference>
<dbReference type="Pfam" id="PF01095">
    <property type="entry name" value="Pectinesterase"/>
    <property type="match status" value="1"/>
</dbReference>
<dbReference type="SUPFAM" id="SSF51126">
    <property type="entry name" value="Pectin lyase-like"/>
    <property type="match status" value="1"/>
</dbReference>
<comment type="pathway">
    <text evidence="1">Glycan metabolism; pectin degradation; 2-dehydro-3-deoxy-D-gluconate from pectin: step 1/5.</text>
</comment>
<evidence type="ECO:0000256" key="5">
    <source>
        <dbReference type="ARBA" id="ARBA00023085"/>
    </source>
</evidence>
<proteinExistence type="inferred from homology"/>
<feature type="chain" id="PRO_5033062591" description="pectinesterase" evidence="6">
    <location>
        <begin position="23"/>
        <end position="256"/>
    </location>
</feature>
<sequence>MHFLQLFQSLFCMVLFTSLVAARDDGKGLRYGVKATIALTITVDQSGHGNFLKVQEAIDSIPPNNNNEKVQIPWDKPFINLEGESSKTTVIQWGDYGNAINSSTFSLFAENFVATNICFKQCSLNVTAGLLSGTTGYITAQGRNSLADNSGFVFAFCNVYGMGSAYLGRAYGEYSRVLFYKTSFSNIIVSEGWWAWDYAGREGNIAYSEVDCTGPGSDKSKRVKWEQNLNPMEVQLFIKTAKFIDQGRWLEKQPQH</sequence>
<keyword evidence="5" id="KW-0063">Aspartyl esterase</keyword>
<dbReference type="PANTHER" id="PTHR31321">
    <property type="entry name" value="ACYL-COA THIOESTER HYDROLASE YBHC-RELATED"/>
    <property type="match status" value="1"/>
</dbReference>